<evidence type="ECO:0000256" key="5">
    <source>
        <dbReference type="PROSITE-ProRule" id="PRU00108"/>
    </source>
</evidence>
<dbReference type="GO" id="GO:0000977">
    <property type="term" value="F:RNA polymerase II transcription regulatory region sequence-specific DNA binding"/>
    <property type="evidence" value="ECO:0007669"/>
    <property type="project" value="TreeGrafter"/>
</dbReference>
<dbReference type="GeneTree" id="ENSGT00940000154537"/>
<dbReference type="GO" id="GO:0000981">
    <property type="term" value="F:DNA-binding transcription factor activity, RNA polymerase II-specific"/>
    <property type="evidence" value="ECO:0007669"/>
    <property type="project" value="TreeGrafter"/>
</dbReference>
<organism evidence="9 10">
    <name type="scientific">Bos indicus x Bos taurus</name>
    <name type="common">Hybrid cattle</name>
    <dbReference type="NCBI Taxonomy" id="30522"/>
    <lineage>
        <taxon>Eukaryota</taxon>
        <taxon>Metazoa</taxon>
        <taxon>Chordata</taxon>
        <taxon>Craniata</taxon>
        <taxon>Vertebrata</taxon>
        <taxon>Euteleostomi</taxon>
        <taxon>Mammalia</taxon>
        <taxon>Eutheria</taxon>
        <taxon>Laurasiatheria</taxon>
        <taxon>Artiodactyla</taxon>
        <taxon>Ruminantia</taxon>
        <taxon>Pecora</taxon>
        <taxon>Bovidae</taxon>
        <taxon>Bovinae</taxon>
        <taxon>Bos</taxon>
    </lineage>
</organism>
<evidence type="ECO:0000256" key="7">
    <source>
        <dbReference type="SAM" id="MobiDB-lite"/>
    </source>
</evidence>
<accession>A0A4W2BQ00</accession>
<dbReference type="Ensembl" id="ENSBIXT00005054422.1">
    <property type="protein sequence ID" value="ENSBIXP00005000336.1"/>
    <property type="gene ID" value="ENSBIXG00005030341.1"/>
</dbReference>
<keyword evidence="3 5" id="KW-0371">Homeobox</keyword>
<dbReference type="SMART" id="SM00389">
    <property type="entry name" value="HOX"/>
    <property type="match status" value="2"/>
</dbReference>
<dbReference type="Gene3D" id="1.10.10.60">
    <property type="entry name" value="Homeodomain-like"/>
    <property type="match status" value="2"/>
</dbReference>
<proteinExistence type="predicted"/>
<feature type="DNA-binding region" description="Homeobox" evidence="5">
    <location>
        <begin position="13"/>
        <end position="72"/>
    </location>
</feature>
<dbReference type="InterPro" id="IPR051306">
    <property type="entry name" value="Homeobox_regulator"/>
</dbReference>
<feature type="region of interest" description="Disordered" evidence="7">
    <location>
        <begin position="210"/>
        <end position="248"/>
    </location>
</feature>
<feature type="region of interest" description="Disordered" evidence="7">
    <location>
        <begin position="1"/>
        <end position="22"/>
    </location>
</feature>
<dbReference type="PANTHER" id="PTHR46123:SF3">
    <property type="entry name" value="DOUBLE HOMEOBOX PROTEIN 1-RELATED"/>
    <property type="match status" value="1"/>
</dbReference>
<keyword evidence="2 5" id="KW-0238">DNA-binding</keyword>
<evidence type="ECO:0000313" key="10">
    <source>
        <dbReference type="Proteomes" id="UP000314981"/>
    </source>
</evidence>
<keyword evidence="4 5" id="KW-0539">Nucleus</keyword>
<dbReference type="Ensembl" id="ENSBIXT00000015257.1">
    <property type="protein sequence ID" value="ENSBIXP00000000871.1"/>
    <property type="gene ID" value="ENSBIXG00000029264.1"/>
</dbReference>
<dbReference type="PROSITE" id="PS50071">
    <property type="entry name" value="HOMEOBOX_2"/>
    <property type="match status" value="2"/>
</dbReference>
<feature type="domain" description="Homeobox" evidence="8">
    <location>
        <begin position="11"/>
        <end position="71"/>
    </location>
</feature>
<dbReference type="Ensembl" id="ENSBIXT00000015251.1">
    <property type="protein sequence ID" value="ENSBIXP00000000872.1"/>
    <property type="gene ID" value="ENSBIXG00000029261.1"/>
</dbReference>
<dbReference type="Ensembl" id="ENSBIXT00005054440.1">
    <property type="protein sequence ID" value="ENSBIXP00005027639.1"/>
    <property type="gene ID" value="ENSBIXG00005030357.1"/>
</dbReference>
<evidence type="ECO:0000313" key="9">
    <source>
        <dbReference type="Ensembl" id="ENSBIXP00000000872.1"/>
    </source>
</evidence>
<dbReference type="Ensembl" id="ENSBIXT00000015242.1">
    <property type="protein sequence ID" value="ENSBIXP00000026873.1"/>
    <property type="gene ID" value="ENSBIXG00000029257.1"/>
</dbReference>
<dbReference type="Ensembl" id="ENSBIXT00005054495.1">
    <property type="protein sequence ID" value="ENSBIXP00005000305.1"/>
    <property type="gene ID" value="ENSBIXG00005030381.1"/>
</dbReference>
<dbReference type="InterPro" id="IPR009057">
    <property type="entry name" value="Homeodomain-like_sf"/>
</dbReference>
<dbReference type="Pfam" id="PF00046">
    <property type="entry name" value="Homeodomain"/>
    <property type="match status" value="2"/>
</dbReference>
<evidence type="ECO:0000256" key="1">
    <source>
        <dbReference type="ARBA" id="ARBA00004123"/>
    </source>
</evidence>
<sequence>MARARVSPEKPGSRRRRLVLKPSQKDALQALFQQNPYPGIATRERLARELGIDESRVQVWFQNQRRRRSKQSRPPSEHVRQEGEGGPTEARRKRTVISPSQTRILVQAFTRDRFPGIAAREELARQTGIPEPRIQVSSPASARAQDVAQEQGGFSPAKRLELDTRRLGLGLGLGGEGAESRRPEWRVLGRFWPCGHPSFPRAKGFVCRKWPCRSRPGPDRPEAGRPGGLSNGRRRGASTVGDLDGHGF</sequence>
<dbReference type="Ensembl" id="ENSBIXT00000015262.1">
    <property type="protein sequence ID" value="ENSBIXP00000000869.1"/>
    <property type="gene ID" value="ENSBIXG00000029267.1"/>
</dbReference>
<dbReference type="Proteomes" id="UP000314981">
    <property type="component" value="Unassembled WGS sequence"/>
</dbReference>
<feature type="compositionally biased region" description="Basic and acidic residues" evidence="7">
    <location>
        <begin position="1"/>
        <end position="12"/>
    </location>
</feature>
<comment type="subcellular location">
    <subcellularLocation>
        <location evidence="1 5 6">Nucleus</location>
    </subcellularLocation>
</comment>
<dbReference type="GO" id="GO:0005634">
    <property type="term" value="C:nucleus"/>
    <property type="evidence" value="ECO:0007669"/>
    <property type="project" value="UniProtKB-SubCell"/>
</dbReference>
<feature type="DNA-binding region" description="Homeobox" evidence="5">
    <location>
        <begin position="90"/>
        <end position="137"/>
    </location>
</feature>
<dbReference type="Ensembl" id="ENSBIXT00005054458.1">
    <property type="protein sequence ID" value="ENSBIXP00005027637.1"/>
    <property type="gene ID" value="ENSBIXG00005030366.1"/>
</dbReference>
<feature type="region of interest" description="Disordered" evidence="7">
    <location>
        <begin position="61"/>
        <end position="95"/>
    </location>
</feature>
<evidence type="ECO:0000256" key="6">
    <source>
        <dbReference type="RuleBase" id="RU000682"/>
    </source>
</evidence>
<dbReference type="PANTHER" id="PTHR46123">
    <property type="entry name" value="MIX-TYPE HOMEOBOX GENE 1-RELATED"/>
    <property type="match status" value="1"/>
</dbReference>
<dbReference type="Ensembl" id="ENSBIXT00000015272.1">
    <property type="protein sequence ID" value="ENSBIXP00000000860.1"/>
    <property type="gene ID" value="ENSBIXG00000029271.1"/>
</dbReference>
<dbReference type="InterPro" id="IPR001356">
    <property type="entry name" value="HD"/>
</dbReference>
<keyword evidence="10" id="KW-1185">Reference proteome</keyword>
<dbReference type="Proteomes" id="UP000429181">
    <property type="component" value="Chromosome 7"/>
</dbReference>
<dbReference type="SUPFAM" id="SSF46689">
    <property type="entry name" value="Homeodomain-like"/>
    <property type="match status" value="2"/>
</dbReference>
<evidence type="ECO:0000259" key="8">
    <source>
        <dbReference type="PROSITE" id="PS50071"/>
    </source>
</evidence>
<dbReference type="Ensembl" id="ENSBIXT00000015237.1">
    <property type="protein sequence ID" value="ENSBIXP00000000885.1"/>
    <property type="gene ID" value="ENSBIXG00000029255.1"/>
</dbReference>
<dbReference type="CDD" id="cd00086">
    <property type="entry name" value="homeodomain"/>
    <property type="match status" value="2"/>
</dbReference>
<dbReference type="AlphaFoldDB" id="A0A4W2BQ00"/>
<reference evidence="10 11" key="1">
    <citation type="submission" date="2018-11" db="EMBL/GenBank/DDBJ databases">
        <title>Haplotype-resolved cattle genomes.</title>
        <authorList>
            <person name="Low W.Y."/>
            <person name="Tearle R."/>
            <person name="Bickhart D.M."/>
            <person name="Rosen B.D."/>
            <person name="Koren S."/>
            <person name="Rhie A."/>
            <person name="Hiendleder S."/>
            <person name="Phillippy A.M."/>
            <person name="Smith T.P.L."/>
            <person name="Williams J.L."/>
        </authorList>
    </citation>
    <scope>NUCLEOTIDE SEQUENCE [LARGE SCALE GENOMIC DNA]</scope>
</reference>
<evidence type="ECO:0000256" key="2">
    <source>
        <dbReference type="ARBA" id="ARBA00023125"/>
    </source>
</evidence>
<dbReference type="Ensembl" id="ENSBIXT00005054512.1">
    <property type="protein sequence ID" value="ENSBIXP00005000298.1"/>
    <property type="gene ID" value="ENSBIXG00005030395.1"/>
</dbReference>
<protein>
    <recommendedName>
        <fullName evidence="8">Homeobox domain-containing protein</fullName>
    </recommendedName>
</protein>
<evidence type="ECO:0000256" key="4">
    <source>
        <dbReference type="ARBA" id="ARBA00023242"/>
    </source>
</evidence>
<dbReference type="Ensembl" id="ENSBIXT00005054369.1">
    <property type="protein sequence ID" value="ENSBIXP00005000362.1"/>
    <property type="gene ID" value="ENSBIXG00005030312.1"/>
</dbReference>
<name>A0A4W2BQ00_BOBOX</name>
<evidence type="ECO:0000256" key="3">
    <source>
        <dbReference type="ARBA" id="ARBA00023155"/>
    </source>
</evidence>
<evidence type="ECO:0000313" key="11">
    <source>
        <dbReference type="Proteomes" id="UP000429181"/>
    </source>
</evidence>
<reference evidence="9" key="2">
    <citation type="submission" date="2025-05" db="UniProtKB">
        <authorList>
            <consortium name="Ensembl"/>
        </authorList>
    </citation>
    <scope>IDENTIFICATION</scope>
</reference>
<dbReference type="Ensembl" id="ENSBIXT00005054396.1">
    <property type="protein sequence ID" value="ENSBIXP00005027648.1"/>
    <property type="gene ID" value="ENSBIXG00005030322.1"/>
</dbReference>
<feature type="domain" description="Homeobox" evidence="8">
    <location>
        <begin position="88"/>
        <end position="136"/>
    </location>
</feature>